<dbReference type="InterPro" id="IPR022712">
    <property type="entry name" value="Beta_Casp"/>
</dbReference>
<feature type="domain" description="Metallo-beta-lactamase" evidence="2">
    <location>
        <begin position="14"/>
        <end position="251"/>
    </location>
</feature>
<dbReference type="InterPro" id="IPR011108">
    <property type="entry name" value="RMMBL"/>
</dbReference>
<protein>
    <submittedName>
        <fullName evidence="4">MBL fold metallo-hydrolase</fullName>
    </submittedName>
</protein>
<gene>
    <name evidence="4" type="ORF">FCU45_05760</name>
</gene>
<evidence type="ECO:0000256" key="1">
    <source>
        <dbReference type="ARBA" id="ARBA00022801"/>
    </source>
</evidence>
<evidence type="ECO:0000259" key="2">
    <source>
        <dbReference type="SMART" id="SM00849"/>
    </source>
</evidence>
<dbReference type="InterPro" id="IPR001279">
    <property type="entry name" value="Metallo-B-lactamas"/>
</dbReference>
<dbReference type="GO" id="GO:0004521">
    <property type="term" value="F:RNA endonuclease activity"/>
    <property type="evidence" value="ECO:0007669"/>
    <property type="project" value="TreeGrafter"/>
</dbReference>
<dbReference type="Pfam" id="PF00753">
    <property type="entry name" value="Lactamase_B"/>
    <property type="match status" value="1"/>
</dbReference>
<dbReference type="SUPFAM" id="SSF56281">
    <property type="entry name" value="Metallo-hydrolase/oxidoreductase"/>
    <property type="match status" value="1"/>
</dbReference>
<organism evidence="4 5">
    <name type="scientific">Sulfurimonas crateris</name>
    <dbReference type="NCBI Taxonomy" id="2574727"/>
    <lineage>
        <taxon>Bacteria</taxon>
        <taxon>Pseudomonadati</taxon>
        <taxon>Campylobacterota</taxon>
        <taxon>Epsilonproteobacteria</taxon>
        <taxon>Campylobacterales</taxon>
        <taxon>Sulfurimonadaceae</taxon>
        <taxon>Sulfurimonas</taxon>
    </lineage>
</organism>
<dbReference type="RefSeq" id="WP_137013231.1">
    <property type="nucleotide sequence ID" value="NZ_SZPX01000004.1"/>
</dbReference>
<dbReference type="CDD" id="cd16295">
    <property type="entry name" value="TTHA0252-CPSF-like_MBL-fold"/>
    <property type="match status" value="1"/>
</dbReference>
<keyword evidence="1 4" id="KW-0378">Hydrolase</keyword>
<sequence length="465" mass="52559">MATVISYGAAETVTGSCHLLKVGSIKILIDCGMFQGNGGSKKNYEPFGFDPSELHYLILTHAHLDHIGRVPKLFKEGFKGRIIATKATRDIAKIMLLDSAGILQEEYKTISKKARRRGEEESVQEPLYTKDDVKMVFAKKWTTLEYFEEHKLKQHIRVSFGNAGHIMGSAFAIIDYQEENQHKRVIFSGDLGSPERLIIDERDKIEEADALFIESTYGDRRHKPLDQSVEEFKEAVITTLKDNGTVLIPSFALERTQEILWLLHEMHDNGELPKCRIFLDSPLAIKATRLYNKYPGHLSDELEYSTGNGEDPFSFAWLETTTTRDQSMAINKVKERSIIIAGSGMCNGGRIMHHLKHRLWNSRNAVIFVGFQVTGTLGRSIVDGQKSVKIYGEDIVVKAKTYTINGFSAHADQKELIDWMSSIKNLKKLYLIHGERDKMEIFATAIKNELGHESHIMEVGNSVAL</sequence>
<dbReference type="Pfam" id="PF07521">
    <property type="entry name" value="RMMBL"/>
    <property type="match status" value="1"/>
</dbReference>
<dbReference type="PANTHER" id="PTHR11203:SF37">
    <property type="entry name" value="INTEGRATOR COMPLEX SUBUNIT 11"/>
    <property type="match status" value="1"/>
</dbReference>
<dbReference type="PANTHER" id="PTHR11203">
    <property type="entry name" value="CLEAVAGE AND POLYADENYLATION SPECIFICITY FACTOR FAMILY MEMBER"/>
    <property type="match status" value="1"/>
</dbReference>
<dbReference type="Gene3D" id="3.60.15.10">
    <property type="entry name" value="Ribonuclease Z/Hydroxyacylglutathione hydrolase-like"/>
    <property type="match status" value="1"/>
</dbReference>
<name>A0A4U2Z992_9BACT</name>
<dbReference type="AlphaFoldDB" id="A0A4U2Z992"/>
<accession>A0A4U2Z992</accession>
<dbReference type="InterPro" id="IPR050698">
    <property type="entry name" value="MBL"/>
</dbReference>
<feature type="domain" description="Beta-Casp" evidence="3">
    <location>
        <begin position="256"/>
        <end position="381"/>
    </location>
</feature>
<evidence type="ECO:0000259" key="3">
    <source>
        <dbReference type="SMART" id="SM01027"/>
    </source>
</evidence>
<comment type="caution">
    <text evidence="4">The sequence shown here is derived from an EMBL/GenBank/DDBJ whole genome shotgun (WGS) entry which is preliminary data.</text>
</comment>
<dbReference type="OrthoDB" id="9803916at2"/>
<dbReference type="SMART" id="SM00849">
    <property type="entry name" value="Lactamase_B"/>
    <property type="match status" value="1"/>
</dbReference>
<dbReference type="Proteomes" id="UP000309561">
    <property type="component" value="Unassembled WGS sequence"/>
</dbReference>
<dbReference type="SMART" id="SM01027">
    <property type="entry name" value="Beta-Casp"/>
    <property type="match status" value="1"/>
</dbReference>
<keyword evidence="5" id="KW-1185">Reference proteome</keyword>
<evidence type="ECO:0000313" key="5">
    <source>
        <dbReference type="Proteomes" id="UP000309561"/>
    </source>
</evidence>
<dbReference type="GO" id="GO:0016787">
    <property type="term" value="F:hydrolase activity"/>
    <property type="evidence" value="ECO:0007669"/>
    <property type="project" value="UniProtKB-KW"/>
</dbReference>
<dbReference type="Gene3D" id="3.40.50.10890">
    <property type="match status" value="1"/>
</dbReference>
<dbReference type="InterPro" id="IPR036866">
    <property type="entry name" value="RibonucZ/Hydroxyglut_hydro"/>
</dbReference>
<dbReference type="EMBL" id="SZPX01000004">
    <property type="protein sequence ID" value="TKI69561.1"/>
    <property type="molecule type" value="Genomic_DNA"/>
</dbReference>
<dbReference type="Pfam" id="PF10996">
    <property type="entry name" value="Beta-Casp"/>
    <property type="match status" value="1"/>
</dbReference>
<reference evidence="4 5" key="1">
    <citation type="submission" date="2019-04" db="EMBL/GenBank/DDBJ databases">
        <title>Sulfurimonas crateris sp. nov. a facultative anaerobic sulfur-oxidizing chemolithautotrophic bacterium isolated from a terrestrial mud vulcano.</title>
        <authorList>
            <person name="Ratnikova N.M."/>
            <person name="Slobodkin A.I."/>
            <person name="Merkel A.Y."/>
            <person name="Novikov A."/>
            <person name="Bonch-Osmolovskaya E.A."/>
            <person name="Slobodkina G.B."/>
        </authorList>
    </citation>
    <scope>NUCLEOTIDE SEQUENCE [LARGE SCALE GENOMIC DNA]</scope>
    <source>
        <strain evidence="4 5">SN118</strain>
    </source>
</reference>
<proteinExistence type="predicted"/>
<evidence type="ECO:0000313" key="4">
    <source>
        <dbReference type="EMBL" id="TKI69561.1"/>
    </source>
</evidence>